<evidence type="ECO:0000313" key="2">
    <source>
        <dbReference type="Proteomes" id="UP000298030"/>
    </source>
</evidence>
<dbReference type="AlphaFoldDB" id="A0A4Y7SRZ9"/>
<evidence type="ECO:0000313" key="1">
    <source>
        <dbReference type="EMBL" id="TEB24640.1"/>
    </source>
</evidence>
<comment type="caution">
    <text evidence="1">The sequence shown here is derived from an EMBL/GenBank/DDBJ whole genome shotgun (WGS) entry which is preliminary data.</text>
</comment>
<name>A0A4Y7SRZ9_COPMI</name>
<dbReference type="EMBL" id="QPFP01000064">
    <property type="protein sequence ID" value="TEB24640.1"/>
    <property type="molecule type" value="Genomic_DNA"/>
</dbReference>
<reference evidence="1 2" key="1">
    <citation type="journal article" date="2019" name="Nat. Ecol. Evol.">
        <title>Megaphylogeny resolves global patterns of mushroom evolution.</title>
        <authorList>
            <person name="Varga T."/>
            <person name="Krizsan K."/>
            <person name="Foldi C."/>
            <person name="Dima B."/>
            <person name="Sanchez-Garcia M."/>
            <person name="Sanchez-Ramirez S."/>
            <person name="Szollosi G.J."/>
            <person name="Szarkandi J.G."/>
            <person name="Papp V."/>
            <person name="Albert L."/>
            <person name="Andreopoulos W."/>
            <person name="Angelini C."/>
            <person name="Antonin V."/>
            <person name="Barry K.W."/>
            <person name="Bougher N.L."/>
            <person name="Buchanan P."/>
            <person name="Buyck B."/>
            <person name="Bense V."/>
            <person name="Catcheside P."/>
            <person name="Chovatia M."/>
            <person name="Cooper J."/>
            <person name="Damon W."/>
            <person name="Desjardin D."/>
            <person name="Finy P."/>
            <person name="Geml J."/>
            <person name="Haridas S."/>
            <person name="Hughes K."/>
            <person name="Justo A."/>
            <person name="Karasinski D."/>
            <person name="Kautmanova I."/>
            <person name="Kiss B."/>
            <person name="Kocsube S."/>
            <person name="Kotiranta H."/>
            <person name="LaButti K.M."/>
            <person name="Lechner B.E."/>
            <person name="Liimatainen K."/>
            <person name="Lipzen A."/>
            <person name="Lukacs Z."/>
            <person name="Mihaltcheva S."/>
            <person name="Morgado L.N."/>
            <person name="Niskanen T."/>
            <person name="Noordeloos M.E."/>
            <person name="Ohm R.A."/>
            <person name="Ortiz-Santana B."/>
            <person name="Ovrebo C."/>
            <person name="Racz N."/>
            <person name="Riley R."/>
            <person name="Savchenko A."/>
            <person name="Shiryaev A."/>
            <person name="Soop K."/>
            <person name="Spirin V."/>
            <person name="Szebenyi C."/>
            <person name="Tomsovsky M."/>
            <person name="Tulloss R.E."/>
            <person name="Uehling J."/>
            <person name="Grigoriev I.V."/>
            <person name="Vagvolgyi C."/>
            <person name="Papp T."/>
            <person name="Martin F.M."/>
            <person name="Miettinen O."/>
            <person name="Hibbett D.S."/>
            <person name="Nagy L.G."/>
        </authorList>
    </citation>
    <scope>NUCLEOTIDE SEQUENCE [LARGE SCALE GENOMIC DNA]</scope>
    <source>
        <strain evidence="1 2">FP101781</strain>
    </source>
</reference>
<sequence length="150" mass="16921">MSLESPFTRYLNTNYVPRPDGTIDSFPRPRYTGHPIDSIRKIILFRRSMDLIAERVTVFLSRAAPLPIVLSCASADPHPLEDLNFQSTVTPLINVLRTAKWEDVSFRIDIKTRTSPFFSFPPYPSSECCNNPIGQGMQFAAPFGWATSLP</sequence>
<accession>A0A4Y7SRZ9</accession>
<keyword evidence="2" id="KW-1185">Reference proteome</keyword>
<organism evidence="1 2">
    <name type="scientific">Coprinellus micaceus</name>
    <name type="common">Glistening ink-cap mushroom</name>
    <name type="synonym">Coprinus micaceus</name>
    <dbReference type="NCBI Taxonomy" id="71717"/>
    <lineage>
        <taxon>Eukaryota</taxon>
        <taxon>Fungi</taxon>
        <taxon>Dikarya</taxon>
        <taxon>Basidiomycota</taxon>
        <taxon>Agaricomycotina</taxon>
        <taxon>Agaricomycetes</taxon>
        <taxon>Agaricomycetidae</taxon>
        <taxon>Agaricales</taxon>
        <taxon>Agaricineae</taxon>
        <taxon>Psathyrellaceae</taxon>
        <taxon>Coprinellus</taxon>
    </lineage>
</organism>
<protein>
    <submittedName>
        <fullName evidence="1">Uncharacterized protein</fullName>
    </submittedName>
</protein>
<gene>
    <name evidence="1" type="ORF">FA13DRAFT_1292235</name>
</gene>
<dbReference type="Proteomes" id="UP000298030">
    <property type="component" value="Unassembled WGS sequence"/>
</dbReference>
<proteinExistence type="predicted"/>